<feature type="region of interest" description="Disordered" evidence="1">
    <location>
        <begin position="1242"/>
        <end position="1430"/>
    </location>
</feature>
<feature type="domain" description="Myb-like" evidence="2">
    <location>
        <begin position="1422"/>
        <end position="1470"/>
    </location>
</feature>
<feature type="region of interest" description="Disordered" evidence="1">
    <location>
        <begin position="1051"/>
        <end position="1143"/>
    </location>
</feature>
<feature type="compositionally biased region" description="Low complexity" evidence="1">
    <location>
        <begin position="1716"/>
        <end position="1738"/>
    </location>
</feature>
<dbReference type="InterPro" id="IPR051571">
    <property type="entry name" value="N-CoR_corepressor"/>
</dbReference>
<feature type="compositionally biased region" description="Polar residues" evidence="1">
    <location>
        <begin position="1937"/>
        <end position="1951"/>
    </location>
</feature>
<feature type="compositionally biased region" description="Pro residues" evidence="1">
    <location>
        <begin position="1840"/>
        <end position="1850"/>
    </location>
</feature>
<feature type="compositionally biased region" description="Basic and acidic residues" evidence="1">
    <location>
        <begin position="1112"/>
        <end position="1143"/>
    </location>
</feature>
<dbReference type="Gene3D" id="1.10.10.60">
    <property type="entry name" value="Homeodomain-like"/>
    <property type="match status" value="2"/>
</dbReference>
<feature type="compositionally biased region" description="Pro residues" evidence="1">
    <location>
        <begin position="1581"/>
        <end position="1597"/>
    </location>
</feature>
<dbReference type="Proteomes" id="UP000800097">
    <property type="component" value="Unassembled WGS sequence"/>
</dbReference>
<feature type="region of interest" description="Disordered" evidence="1">
    <location>
        <begin position="1573"/>
        <end position="2158"/>
    </location>
</feature>
<feature type="compositionally biased region" description="Polar residues" evidence="1">
    <location>
        <begin position="166"/>
        <end position="177"/>
    </location>
</feature>
<feature type="compositionally biased region" description="Low complexity" evidence="1">
    <location>
        <begin position="388"/>
        <end position="421"/>
    </location>
</feature>
<feature type="compositionally biased region" description="Low complexity" evidence="1">
    <location>
        <begin position="1376"/>
        <end position="1388"/>
    </location>
</feature>
<feature type="compositionally biased region" description="Basic and acidic residues" evidence="1">
    <location>
        <begin position="946"/>
        <end position="959"/>
    </location>
</feature>
<feature type="compositionally biased region" description="Acidic residues" evidence="1">
    <location>
        <begin position="899"/>
        <end position="914"/>
    </location>
</feature>
<feature type="compositionally biased region" description="Basic and acidic residues" evidence="1">
    <location>
        <begin position="2135"/>
        <end position="2158"/>
    </location>
</feature>
<evidence type="ECO:0000259" key="2">
    <source>
        <dbReference type="SMART" id="SM00717"/>
    </source>
</evidence>
<feature type="compositionally biased region" description="Polar residues" evidence="1">
    <location>
        <begin position="2170"/>
        <end position="2183"/>
    </location>
</feature>
<protein>
    <recommendedName>
        <fullName evidence="2">Myb-like domain-containing protein</fullName>
    </recommendedName>
</protein>
<feature type="compositionally biased region" description="Basic and acidic residues" evidence="1">
    <location>
        <begin position="2264"/>
        <end position="2285"/>
    </location>
</feature>
<organism evidence="3 4">
    <name type="scientific">Westerdykella ornata</name>
    <dbReference type="NCBI Taxonomy" id="318751"/>
    <lineage>
        <taxon>Eukaryota</taxon>
        <taxon>Fungi</taxon>
        <taxon>Dikarya</taxon>
        <taxon>Ascomycota</taxon>
        <taxon>Pezizomycotina</taxon>
        <taxon>Dothideomycetes</taxon>
        <taxon>Pleosporomycetidae</taxon>
        <taxon>Pleosporales</taxon>
        <taxon>Sporormiaceae</taxon>
        <taxon>Westerdykella</taxon>
    </lineage>
</organism>
<dbReference type="EMBL" id="ML986517">
    <property type="protein sequence ID" value="KAF2272739.1"/>
    <property type="molecule type" value="Genomic_DNA"/>
</dbReference>
<feature type="compositionally biased region" description="Basic and acidic residues" evidence="1">
    <location>
        <begin position="141"/>
        <end position="160"/>
    </location>
</feature>
<feature type="compositionally biased region" description="Basic and acidic residues" evidence="1">
    <location>
        <begin position="2323"/>
        <end position="2333"/>
    </location>
</feature>
<feature type="region of interest" description="Disordered" evidence="1">
    <location>
        <begin position="585"/>
        <end position="818"/>
    </location>
</feature>
<evidence type="ECO:0000256" key="1">
    <source>
        <dbReference type="SAM" id="MobiDB-lite"/>
    </source>
</evidence>
<feature type="region of interest" description="Disordered" evidence="1">
    <location>
        <begin position="1472"/>
        <end position="1560"/>
    </location>
</feature>
<feature type="compositionally biased region" description="Low complexity" evidence="1">
    <location>
        <begin position="480"/>
        <end position="508"/>
    </location>
</feature>
<feature type="compositionally biased region" description="Basic and acidic residues" evidence="1">
    <location>
        <begin position="1677"/>
        <end position="1707"/>
    </location>
</feature>
<dbReference type="OrthoDB" id="10258692at2759"/>
<reference evidence="3" key="1">
    <citation type="journal article" date="2020" name="Stud. Mycol.">
        <title>101 Dothideomycetes genomes: a test case for predicting lifestyles and emergence of pathogens.</title>
        <authorList>
            <person name="Haridas S."/>
            <person name="Albert R."/>
            <person name="Binder M."/>
            <person name="Bloem J."/>
            <person name="Labutti K."/>
            <person name="Salamov A."/>
            <person name="Andreopoulos B."/>
            <person name="Baker S."/>
            <person name="Barry K."/>
            <person name="Bills G."/>
            <person name="Bluhm B."/>
            <person name="Cannon C."/>
            <person name="Castanera R."/>
            <person name="Culley D."/>
            <person name="Daum C."/>
            <person name="Ezra D."/>
            <person name="Gonzalez J."/>
            <person name="Henrissat B."/>
            <person name="Kuo A."/>
            <person name="Liang C."/>
            <person name="Lipzen A."/>
            <person name="Lutzoni F."/>
            <person name="Magnuson J."/>
            <person name="Mondo S."/>
            <person name="Nolan M."/>
            <person name="Ohm R."/>
            <person name="Pangilinan J."/>
            <person name="Park H.-J."/>
            <person name="Ramirez L."/>
            <person name="Alfaro M."/>
            <person name="Sun H."/>
            <person name="Tritt A."/>
            <person name="Yoshinaga Y."/>
            <person name="Zwiers L.-H."/>
            <person name="Turgeon B."/>
            <person name="Goodwin S."/>
            <person name="Spatafora J."/>
            <person name="Crous P."/>
            <person name="Grigoriev I."/>
        </authorList>
    </citation>
    <scope>NUCLEOTIDE SEQUENCE</scope>
    <source>
        <strain evidence="3">CBS 379.55</strain>
    </source>
</reference>
<feature type="region of interest" description="Disordered" evidence="1">
    <location>
        <begin position="1"/>
        <end position="572"/>
    </location>
</feature>
<dbReference type="PANTHER" id="PTHR13992">
    <property type="entry name" value="NUCLEAR RECEPTOR CO-REPRESSOR RELATED NCOR"/>
    <property type="match status" value="1"/>
</dbReference>
<proteinExistence type="predicted"/>
<feature type="compositionally biased region" description="Polar residues" evidence="1">
    <location>
        <begin position="1960"/>
        <end position="1986"/>
    </location>
</feature>
<feature type="compositionally biased region" description="Polar residues" evidence="1">
    <location>
        <begin position="1"/>
        <end position="12"/>
    </location>
</feature>
<gene>
    <name evidence="3" type="ORF">EI97DRAFT_199666</name>
</gene>
<feature type="compositionally biased region" description="Polar residues" evidence="1">
    <location>
        <begin position="1414"/>
        <end position="1430"/>
    </location>
</feature>
<feature type="compositionally biased region" description="Low complexity" evidence="1">
    <location>
        <begin position="462"/>
        <end position="472"/>
    </location>
</feature>
<feature type="compositionally biased region" description="Polar residues" evidence="1">
    <location>
        <begin position="1776"/>
        <end position="1785"/>
    </location>
</feature>
<dbReference type="InterPro" id="IPR001005">
    <property type="entry name" value="SANT/Myb"/>
</dbReference>
<feature type="compositionally biased region" description="Pro residues" evidence="1">
    <location>
        <begin position="67"/>
        <end position="81"/>
    </location>
</feature>
<dbReference type="GeneID" id="54546846"/>
<feature type="compositionally biased region" description="Basic and acidic residues" evidence="1">
    <location>
        <begin position="525"/>
        <end position="551"/>
    </location>
</feature>
<dbReference type="SMART" id="SM00717">
    <property type="entry name" value="SANT"/>
    <property type="match status" value="2"/>
</dbReference>
<dbReference type="PANTHER" id="PTHR13992:SF39">
    <property type="entry name" value="SMRTER, ISOFORM G"/>
    <property type="match status" value="1"/>
</dbReference>
<feature type="compositionally biased region" description="Basic and acidic residues" evidence="1">
    <location>
        <begin position="192"/>
        <end position="265"/>
    </location>
</feature>
<feature type="compositionally biased region" description="Basic residues" evidence="1">
    <location>
        <begin position="1242"/>
        <end position="1256"/>
    </location>
</feature>
<feature type="compositionally biased region" description="Pro residues" evidence="1">
    <location>
        <begin position="1880"/>
        <end position="1897"/>
    </location>
</feature>
<feature type="domain" description="Myb-like" evidence="2">
    <location>
        <begin position="1181"/>
        <end position="1235"/>
    </location>
</feature>
<dbReference type="RefSeq" id="XP_033650278.1">
    <property type="nucleotide sequence ID" value="XM_033793671.1"/>
</dbReference>
<feature type="compositionally biased region" description="Low complexity" evidence="1">
    <location>
        <begin position="1754"/>
        <end position="1768"/>
    </location>
</feature>
<feature type="compositionally biased region" description="Pro residues" evidence="1">
    <location>
        <begin position="668"/>
        <end position="679"/>
    </location>
</feature>
<feature type="compositionally biased region" description="Low complexity" evidence="1">
    <location>
        <begin position="1651"/>
        <end position="1662"/>
    </location>
</feature>
<feature type="compositionally biased region" description="Pro residues" evidence="1">
    <location>
        <begin position="1639"/>
        <end position="1650"/>
    </location>
</feature>
<feature type="compositionally biased region" description="Basic and acidic residues" evidence="1">
    <location>
        <begin position="335"/>
        <end position="344"/>
    </location>
</feature>
<dbReference type="InterPro" id="IPR009057">
    <property type="entry name" value="Homeodomain-like_sf"/>
</dbReference>
<dbReference type="CDD" id="cd00167">
    <property type="entry name" value="SANT"/>
    <property type="match status" value="1"/>
</dbReference>
<feature type="region of interest" description="Disordered" evidence="1">
    <location>
        <begin position="872"/>
        <end position="1012"/>
    </location>
</feature>
<feature type="compositionally biased region" description="Basic and acidic residues" evidence="1">
    <location>
        <begin position="1051"/>
        <end position="1065"/>
    </location>
</feature>
<dbReference type="SUPFAM" id="SSF46689">
    <property type="entry name" value="Homeodomain-like"/>
    <property type="match status" value="1"/>
</dbReference>
<feature type="compositionally biased region" description="Low complexity" evidence="1">
    <location>
        <begin position="429"/>
        <end position="455"/>
    </location>
</feature>
<feature type="compositionally biased region" description="Basic residues" evidence="1">
    <location>
        <begin position="1610"/>
        <end position="1619"/>
    </location>
</feature>
<feature type="compositionally biased region" description="Basic and acidic residues" evidence="1">
    <location>
        <begin position="708"/>
        <end position="720"/>
    </location>
</feature>
<keyword evidence="4" id="KW-1185">Reference proteome</keyword>
<evidence type="ECO:0000313" key="4">
    <source>
        <dbReference type="Proteomes" id="UP000800097"/>
    </source>
</evidence>
<evidence type="ECO:0000313" key="3">
    <source>
        <dbReference type="EMBL" id="KAF2272739.1"/>
    </source>
</evidence>
<name>A0A6A6JC21_WESOR</name>
<feature type="region of interest" description="Disordered" evidence="1">
    <location>
        <begin position="2170"/>
        <end position="2219"/>
    </location>
</feature>
<accession>A0A6A6JC21</accession>
<dbReference type="GO" id="GO:0034967">
    <property type="term" value="C:Set3 complex"/>
    <property type="evidence" value="ECO:0007669"/>
    <property type="project" value="TreeGrafter"/>
</dbReference>
<feature type="compositionally biased region" description="Basic and acidic residues" evidence="1">
    <location>
        <begin position="1475"/>
        <end position="1492"/>
    </location>
</feature>
<feature type="compositionally biased region" description="Basic and acidic residues" evidence="1">
    <location>
        <begin position="13"/>
        <end position="25"/>
    </location>
</feature>
<dbReference type="GO" id="GO:0006357">
    <property type="term" value="P:regulation of transcription by RNA polymerase II"/>
    <property type="evidence" value="ECO:0007669"/>
    <property type="project" value="TreeGrafter"/>
</dbReference>
<feature type="compositionally biased region" description="Polar residues" evidence="1">
    <location>
        <begin position="2046"/>
        <end position="2057"/>
    </location>
</feature>
<sequence length="2333" mass="254381">MSSSRYPDNTSRYPRERSPYRDRRASTYTGSTYAPRGGDSHRPSADSVSFSPRDVPRGPKSLADPARPSPSGPPAVPSGPRDPPRRAFSGRGDGPPSLRDAPPLTTLTSRDHNTRDHWRADRDRDRDFRERRPSPPPRRSPVRDSRDYSLNIDRARRNSRDGPLSAGSTYSDPPLTTGSSYRGSGIGGRGRGGRDFGGDFRPRGRGYIDERDRHHDPRDRVYRPRSRSRDPIRRERDARDERDFDRRDRDDRRFDRRDDEPRRYDSYQGSAALKPALRSLDTHRTSAGTDLRNPPGTATGPNTPHSAHHSSTNERAGSFVDAYSRRSSVVAEAPSAKDARRQADQNDLIASRAELSKERYGPRASSPPASVPNFGFVSNVWRNPALDSKPASGAPAPKAVAAPPVSSASGSGSSGNASAPSLVPPPVPASTSTRAFASVSTPVSAPVSAPASTPVSAPPSAPVSVPASTPVSAPLPAPVSAPASAAASAPVSAPVSAPNPAPASATVSKPAIPSGLSTVPPTGPKADRVDRPQTDDHHVKEGKPHIIEAQRTDAGGRSVMPPSTAPTNLSAPELADVRVLAPTAGPANILPTGPGARHKIPPGGPPAGPRMNVAPAFSRPPPPSHTVAESSSGTIPLGPRKSLPMSASPKSTPMNIPTGPKADRAPLVPRPPLYAPPDRPGFGGPRNPWGKSNQWVRPDLNRPPIVPAKREFPTEDRERAFGSAPKAPRLEASFAASDAQRSEQTRVDGIAAHRASEASLSKIQVPPQPVKAPSPQRSPAKARRSSDTSMPDASPRMEQAASAPVVPEGLPMDDSDDDFLLDEEDFATSEAKYKREKALLESRLVDLSASRLRATTPLQEIMLLSSLSLEHLPGEPSVSKAEDGIAMNEVPTPAANEPSADEGEPMAVDEETAPAEETAPTPAPIQLLETVTAELPISKAELPTPKAEESGDHDVEGKGQTRMAPATRTLRLRKDRSADRETTPPDFSSLPYLASAPPTPPSELDPDRPSIPESVLVGIRDMLRKATAPERSPEEVLQEYAETYRNWRAHVQELDQQKGQDDHDIQPSAEGSLKATTPDAAGSTTAALLDGQPTHGRRGHGGRFATELDLEQAIKESLKTAEEERMGKRDKETQKSSWDPEREAVVPTMLTAYDIQRRCFIDTNFQREPGQGIFVYHYEPPEDDFTEEEHKVMVQHYKDQYAKKWGKLAEILHKELGTSRTYKDTINHYYATKWGREFKQKYKRGRAGGTRKKTAVRGRGAQVDRTEQGDDTPLALTDTGRPRRQAAPTFGNDTEVDSLGATPTPARQRRQNELDGPQEKAPKRGKAREKGGRKQKAQQPVAVAPAPSPGKVDKKERDVGLGVKAEDEPGKQPAELPLLTPSLQPTPLEDQLIPHNELATQAGLPPTITERPRSNTTSRPGPSSYWSVTEQNDFHRNVAHFGTDFAAIAEHMKTKSQTMVKNQYLRLVESGSSPDLEKLANEADRRRERGEHLGPPPTPTPAPKRRYDNPAVLPPRSLAPTPEVAESIKSPPIHPLAHPTFSPSHHAPLRFPSTATTPMQAASIAPGAGSMVETPLAALPSGPPRHSPPAPPPPPAPQQRIQVQHLQPAHSHRKSHHIGPRAGYFSDDQPLRIENRAPPQQPPLTHPPHPLQQQLQAQMPPQIRSQEPNAATIYRSHQHEREAQIRLEQQHEREAQLRFETHSRRLSMDTAFARQPSSSVAVSGPSMSMMRASSGPGSPERRPSQHRYMPAYPPTTSQPQQQMISQPPGSMAAPQQLPSRSTLVTPTVKEEPRHYSISAQASNPHHTQRIQHAHSQAQVQAHLPTYPQPPPTSAQTSAPAPAPAAPPRPPTEPKKSSLLSLLNADEPEEPRRKKATEVPSQPPTPQQHQPVAPPPPTQTTQRSEFYGAATSQPAYLRASYSQPHPLVHQQHPAHLSASRQIIDQTNEQQGARASPRDGWQQRQTFHPAQGSAQQSAPVNSPHSSLAQPGFGENRIHGTHRSLLAQHSGPRYNTPPPNAYSGSPHMHSRASSISGPPHQSRHVPSDGQATPGSSQILQPNPYAQVEPTGGSLQNSGPAGMRATLHYPNAGQQRDTHDRKEQSQMPTANLPFSKPQTPGDIQPPHAQIRAGSIVEPYRPRDTFREYNPQTHDRDSSRELSQRTDMLLREQMARSTGQHPPHQETQWPPGAHGYPRSHTPLSRSEHPQQTSMRPPMGQATPLADSVGLQAYGQRLPEEPRHQYLDAYPTRDERFAREEQAYHQQARLRNEELRDGGARYRDEMMRREGGMSGAPPPPPPPTVPQQPQHEHRGSHGGPMDWASAVPRGHERWQPHQR</sequence>
<feature type="compositionally biased region" description="Low complexity" evidence="1">
    <location>
        <begin position="1813"/>
        <end position="1825"/>
    </location>
</feature>
<feature type="compositionally biased region" description="Low complexity" evidence="1">
    <location>
        <begin position="293"/>
        <end position="304"/>
    </location>
</feature>
<feature type="compositionally biased region" description="Basic and acidic residues" evidence="1">
    <location>
        <begin position="109"/>
        <end position="133"/>
    </location>
</feature>
<feature type="compositionally biased region" description="Pro residues" evidence="1">
    <location>
        <begin position="2290"/>
        <end position="2300"/>
    </location>
</feature>
<dbReference type="Pfam" id="PF00249">
    <property type="entry name" value="Myb_DNA-binding"/>
    <property type="match status" value="1"/>
</dbReference>
<feature type="compositionally biased region" description="Basic and acidic residues" evidence="1">
    <location>
        <begin position="1310"/>
        <end position="1332"/>
    </location>
</feature>
<feature type="compositionally biased region" description="Basic and acidic residues" evidence="1">
    <location>
        <begin position="1351"/>
        <end position="1370"/>
    </location>
</feature>
<feature type="region of interest" description="Disordered" evidence="1">
    <location>
        <begin position="2253"/>
        <end position="2333"/>
    </location>
</feature>
<feature type="compositionally biased region" description="Polar residues" evidence="1">
    <location>
        <begin position="2196"/>
        <end position="2209"/>
    </location>
</feature>